<keyword evidence="2" id="KW-1185">Reference proteome</keyword>
<accession>A0A0D0DHY8</accession>
<evidence type="ECO:0000313" key="1">
    <source>
        <dbReference type="EMBL" id="KIK90528.1"/>
    </source>
</evidence>
<name>A0A0D0DHY8_9AGAM</name>
<proteinExistence type="predicted"/>
<organism evidence="1 2">
    <name type="scientific">Paxillus rubicundulus Ve08.2h10</name>
    <dbReference type="NCBI Taxonomy" id="930991"/>
    <lineage>
        <taxon>Eukaryota</taxon>
        <taxon>Fungi</taxon>
        <taxon>Dikarya</taxon>
        <taxon>Basidiomycota</taxon>
        <taxon>Agaricomycotina</taxon>
        <taxon>Agaricomycetes</taxon>
        <taxon>Agaricomycetidae</taxon>
        <taxon>Boletales</taxon>
        <taxon>Paxilineae</taxon>
        <taxon>Paxillaceae</taxon>
        <taxon>Paxillus</taxon>
    </lineage>
</organism>
<dbReference type="AlphaFoldDB" id="A0A0D0DHY8"/>
<dbReference type="InParanoid" id="A0A0D0DHY8"/>
<reference evidence="2" key="2">
    <citation type="submission" date="2015-01" db="EMBL/GenBank/DDBJ databases">
        <title>Evolutionary Origins and Diversification of the Mycorrhizal Mutualists.</title>
        <authorList>
            <consortium name="DOE Joint Genome Institute"/>
            <consortium name="Mycorrhizal Genomics Consortium"/>
            <person name="Kohler A."/>
            <person name="Kuo A."/>
            <person name="Nagy L.G."/>
            <person name="Floudas D."/>
            <person name="Copeland A."/>
            <person name="Barry K.W."/>
            <person name="Cichocki N."/>
            <person name="Veneault-Fourrey C."/>
            <person name="LaButti K."/>
            <person name="Lindquist E.A."/>
            <person name="Lipzen A."/>
            <person name="Lundell T."/>
            <person name="Morin E."/>
            <person name="Murat C."/>
            <person name="Riley R."/>
            <person name="Ohm R."/>
            <person name="Sun H."/>
            <person name="Tunlid A."/>
            <person name="Henrissat B."/>
            <person name="Grigoriev I.V."/>
            <person name="Hibbett D.S."/>
            <person name="Martin F."/>
        </authorList>
    </citation>
    <scope>NUCLEOTIDE SEQUENCE [LARGE SCALE GENOMIC DNA]</scope>
    <source>
        <strain evidence="2">Ve08.2h10</strain>
    </source>
</reference>
<dbReference type="Proteomes" id="UP000054538">
    <property type="component" value="Unassembled WGS sequence"/>
</dbReference>
<evidence type="ECO:0000313" key="2">
    <source>
        <dbReference type="Proteomes" id="UP000054538"/>
    </source>
</evidence>
<gene>
    <name evidence="1" type="ORF">PAXRUDRAFT_801390</name>
</gene>
<protein>
    <submittedName>
        <fullName evidence="1">Uncharacterized protein</fullName>
    </submittedName>
</protein>
<dbReference type="OrthoDB" id="2683678at2759"/>
<reference evidence="1 2" key="1">
    <citation type="submission" date="2014-04" db="EMBL/GenBank/DDBJ databases">
        <authorList>
            <consortium name="DOE Joint Genome Institute"/>
            <person name="Kuo A."/>
            <person name="Kohler A."/>
            <person name="Jargeat P."/>
            <person name="Nagy L.G."/>
            <person name="Floudas D."/>
            <person name="Copeland A."/>
            <person name="Barry K.W."/>
            <person name="Cichocki N."/>
            <person name="Veneault-Fourrey C."/>
            <person name="LaButti K."/>
            <person name="Lindquist E.A."/>
            <person name="Lipzen A."/>
            <person name="Lundell T."/>
            <person name="Morin E."/>
            <person name="Murat C."/>
            <person name="Sun H."/>
            <person name="Tunlid A."/>
            <person name="Henrissat B."/>
            <person name="Grigoriev I.V."/>
            <person name="Hibbett D.S."/>
            <person name="Martin F."/>
            <person name="Nordberg H.P."/>
            <person name="Cantor M.N."/>
            <person name="Hua S.X."/>
        </authorList>
    </citation>
    <scope>NUCLEOTIDE SEQUENCE [LARGE SCALE GENOMIC DNA]</scope>
    <source>
        <strain evidence="1 2">Ve08.2h10</strain>
    </source>
</reference>
<dbReference type="EMBL" id="KN825506">
    <property type="protein sequence ID" value="KIK90528.1"/>
    <property type="molecule type" value="Genomic_DNA"/>
</dbReference>
<sequence length="91" mass="9992">MQPHATTSISKTIYNEMDHVKAALRMTLDSITPDFLTSWDMNSLMSTMVDPDAPILCRILDAAAQTERGAKENKLKDGSTACHAIITQLAK</sequence>
<dbReference type="HOGENOM" id="CLU_169369_0_0_1"/>